<dbReference type="EMBL" id="GBRD01016863">
    <property type="protein sequence ID" value="JAG48964.1"/>
    <property type="molecule type" value="Transcribed_RNA"/>
</dbReference>
<gene>
    <name evidence="1" type="primary">Crim1_2</name>
    <name evidence="2" type="synonym">Crim1_3</name>
    <name evidence="1" type="ORF">CM83_52923</name>
    <name evidence="2" type="ORF">CM83_52950</name>
</gene>
<name>A0A0A9WU76_LYGHE</name>
<proteinExistence type="predicted"/>
<dbReference type="EMBL" id="GBRD01016862">
    <property type="protein sequence ID" value="JAG48965.1"/>
    <property type="molecule type" value="Transcribed_RNA"/>
</dbReference>
<evidence type="ECO:0000313" key="1">
    <source>
        <dbReference type="EMBL" id="JAG10033.1"/>
    </source>
</evidence>
<dbReference type="EMBL" id="GBRD01016864">
    <property type="protein sequence ID" value="JAG48963.1"/>
    <property type="molecule type" value="Transcribed_RNA"/>
</dbReference>
<sequence>MLRGFRLHRALSVGLDLGRSSEIVRLRNLRGASVPDGIPTCGESYRHGQTWIVLRQVRVHQPHAYEVSSIHQIDLTSNQCVCVPSLCPPVVCNPGMTPTIISRPTGPPNCCTQFHCDVAQKCPADSVAMGNDCICNYKTCQVPICSTPIVLVQQGSPIPGKCCASFKCSGISVNSGPCPKDSIQLPDGSCICNYDSCPPVRCSFGYPIIVHNYTSSPGNCCPLFQCKTTPQCKEGSFFDEAQKKCICTAKSCRVRCPEGFTIELDRSQRHPDCCHNFICVRTIRCPSDSTPDMDGNCRCNRSTCIPREQVNCNGQQVILSARGTNVPGHCCDEYACVICPVGSVQDGMGGCRCDNRTCPADVCKRYPDSTCCQYMCVTMCPVDSIWNERTQSCTCLPCPDPKTVCPGFQKTVLNLMGGLPGNAARLTSAPRGWSSAPEEAFTTRLP</sequence>
<dbReference type="EMBL" id="GBHO01033571">
    <property type="protein sequence ID" value="JAG10033.1"/>
    <property type="molecule type" value="Transcribed_RNA"/>
</dbReference>
<evidence type="ECO:0000313" key="2">
    <source>
        <dbReference type="EMBL" id="JAG10040.1"/>
    </source>
</evidence>
<reference evidence="1" key="2">
    <citation type="submission" date="2014-07" db="EMBL/GenBank/DDBJ databases">
        <authorList>
            <person name="Hull J."/>
        </authorList>
    </citation>
    <scope>NUCLEOTIDE SEQUENCE</scope>
</reference>
<dbReference type="EMBL" id="GBHO01033564">
    <property type="protein sequence ID" value="JAG10040.1"/>
    <property type="molecule type" value="Transcribed_RNA"/>
</dbReference>
<reference evidence="1" key="1">
    <citation type="journal article" date="2014" name="PLoS ONE">
        <title>Transcriptome-Based Identification of ABC Transporters in the Western Tarnished Plant Bug Lygus hesperus.</title>
        <authorList>
            <person name="Hull J.J."/>
            <person name="Chaney K."/>
            <person name="Geib S.M."/>
            <person name="Fabrick J.A."/>
            <person name="Brent C.S."/>
            <person name="Walsh D."/>
            <person name="Lavine L.C."/>
        </authorList>
    </citation>
    <scope>NUCLEOTIDE SEQUENCE</scope>
</reference>
<organism evidence="1">
    <name type="scientific">Lygus hesperus</name>
    <name type="common">Western plant bug</name>
    <dbReference type="NCBI Taxonomy" id="30085"/>
    <lineage>
        <taxon>Eukaryota</taxon>
        <taxon>Metazoa</taxon>
        <taxon>Ecdysozoa</taxon>
        <taxon>Arthropoda</taxon>
        <taxon>Hexapoda</taxon>
        <taxon>Insecta</taxon>
        <taxon>Pterygota</taxon>
        <taxon>Neoptera</taxon>
        <taxon>Paraneoptera</taxon>
        <taxon>Hemiptera</taxon>
        <taxon>Heteroptera</taxon>
        <taxon>Panheteroptera</taxon>
        <taxon>Cimicomorpha</taxon>
        <taxon>Miridae</taxon>
        <taxon>Mirini</taxon>
        <taxon>Lygus</taxon>
    </lineage>
</organism>
<dbReference type="AlphaFoldDB" id="A0A0A9WU76"/>
<evidence type="ECO:0000313" key="3">
    <source>
        <dbReference type="EMBL" id="JAG48963.1"/>
    </source>
</evidence>
<protein>
    <submittedName>
        <fullName evidence="1">Cysteine-rich motor neuron 1 protein</fullName>
    </submittedName>
</protein>
<accession>A0A0A9WU76</accession>
<reference evidence="3" key="3">
    <citation type="submission" date="2014-09" db="EMBL/GenBank/DDBJ databases">
        <authorList>
            <person name="Magalhaes I.L.F."/>
            <person name="Oliveira U."/>
            <person name="Santos F.R."/>
            <person name="Vidigal T.H.D.A."/>
            <person name="Brescovit A.D."/>
            <person name="Santos A.J."/>
        </authorList>
    </citation>
    <scope>NUCLEOTIDE SEQUENCE</scope>
</reference>